<keyword evidence="3" id="KW-1185">Reference proteome</keyword>
<dbReference type="SUPFAM" id="SSF81383">
    <property type="entry name" value="F-box domain"/>
    <property type="match status" value="1"/>
</dbReference>
<sequence length="449" mass="51727">MVTGLTDIPEELIDNICLFLTAKDVSHLRLTCTNIRDKSYHAWATSTFWDMEFMITRTSLQHLIDFSKHEKFGPCIRKLRINTVAIAKNGLIAISAEPLQKWKPQRLPEPSSKPSEGELVGLEERERIKRSKRRAWNRLMHEQHTLRKQSIDVAMLVEAMRNLPNLEVIEVCHHHEGLDTWGSKEIRELIGMFPPLNPNQRFWWLNSASESHARVFATVLSAIATSGIKLRKFGTTTPVAMPSGLPLTPNDRSRSPIPRQTLSEAHIELLKLAFSQLKELHLNVEIWRDDPKQLSWVMRFFNLCPHLEDFRLDGDRGTAPFIDYISQLPPLPKLRVLTFYSANIHSNSVVQLLKNHANSLEKFSLCKTTIKNCSILDILRALQESPRLKFVDLTEILTVGRYGSTYRYRWYRPCTIQKPPLQLRAKNGQEMAEQLEVTIGWQLANLQDS</sequence>
<protein>
    <recommendedName>
        <fullName evidence="1">F-box domain-containing protein</fullName>
    </recommendedName>
</protein>
<dbReference type="OrthoDB" id="5279008at2759"/>
<gene>
    <name evidence="2" type="ORF">AOQ84DRAFT_351725</name>
</gene>
<dbReference type="InterPro" id="IPR001810">
    <property type="entry name" value="F-box_dom"/>
</dbReference>
<dbReference type="Gene3D" id="3.80.10.10">
    <property type="entry name" value="Ribonuclease Inhibitor"/>
    <property type="match status" value="1"/>
</dbReference>
<name>A0A8E2FBL5_9PEZI</name>
<dbReference type="InterPro" id="IPR036047">
    <property type="entry name" value="F-box-like_dom_sf"/>
</dbReference>
<dbReference type="InterPro" id="IPR032675">
    <property type="entry name" value="LRR_dom_sf"/>
</dbReference>
<dbReference type="EMBL" id="KV748638">
    <property type="protein sequence ID" value="OCL14004.1"/>
    <property type="molecule type" value="Genomic_DNA"/>
</dbReference>
<evidence type="ECO:0000259" key="1">
    <source>
        <dbReference type="Pfam" id="PF00646"/>
    </source>
</evidence>
<dbReference type="Proteomes" id="UP000250140">
    <property type="component" value="Unassembled WGS sequence"/>
</dbReference>
<reference evidence="2 3" key="1">
    <citation type="journal article" date="2016" name="Nat. Commun.">
        <title>Ectomycorrhizal ecology is imprinted in the genome of the dominant symbiotic fungus Cenococcum geophilum.</title>
        <authorList>
            <consortium name="DOE Joint Genome Institute"/>
            <person name="Peter M."/>
            <person name="Kohler A."/>
            <person name="Ohm R.A."/>
            <person name="Kuo A."/>
            <person name="Krutzmann J."/>
            <person name="Morin E."/>
            <person name="Arend M."/>
            <person name="Barry K.W."/>
            <person name="Binder M."/>
            <person name="Choi C."/>
            <person name="Clum A."/>
            <person name="Copeland A."/>
            <person name="Grisel N."/>
            <person name="Haridas S."/>
            <person name="Kipfer T."/>
            <person name="LaButti K."/>
            <person name="Lindquist E."/>
            <person name="Lipzen A."/>
            <person name="Maire R."/>
            <person name="Meier B."/>
            <person name="Mihaltcheva S."/>
            <person name="Molinier V."/>
            <person name="Murat C."/>
            <person name="Poggeler S."/>
            <person name="Quandt C.A."/>
            <person name="Sperisen C."/>
            <person name="Tritt A."/>
            <person name="Tisserant E."/>
            <person name="Crous P.W."/>
            <person name="Henrissat B."/>
            <person name="Nehls U."/>
            <person name="Egli S."/>
            <person name="Spatafora J.W."/>
            <person name="Grigoriev I.V."/>
            <person name="Martin F.M."/>
        </authorList>
    </citation>
    <scope>NUCLEOTIDE SEQUENCE [LARGE SCALE GENOMIC DNA]</scope>
    <source>
        <strain evidence="2 3">CBS 207.34</strain>
    </source>
</reference>
<proteinExistence type="predicted"/>
<evidence type="ECO:0000313" key="2">
    <source>
        <dbReference type="EMBL" id="OCL14004.1"/>
    </source>
</evidence>
<dbReference type="SUPFAM" id="SSF52047">
    <property type="entry name" value="RNI-like"/>
    <property type="match status" value="1"/>
</dbReference>
<dbReference type="AlphaFoldDB" id="A0A8E2FBL5"/>
<dbReference type="Pfam" id="PF00646">
    <property type="entry name" value="F-box"/>
    <property type="match status" value="1"/>
</dbReference>
<evidence type="ECO:0000313" key="3">
    <source>
        <dbReference type="Proteomes" id="UP000250140"/>
    </source>
</evidence>
<accession>A0A8E2FBL5</accession>
<organism evidence="2 3">
    <name type="scientific">Glonium stellatum</name>
    <dbReference type="NCBI Taxonomy" id="574774"/>
    <lineage>
        <taxon>Eukaryota</taxon>
        <taxon>Fungi</taxon>
        <taxon>Dikarya</taxon>
        <taxon>Ascomycota</taxon>
        <taxon>Pezizomycotina</taxon>
        <taxon>Dothideomycetes</taxon>
        <taxon>Pleosporomycetidae</taxon>
        <taxon>Gloniales</taxon>
        <taxon>Gloniaceae</taxon>
        <taxon>Glonium</taxon>
    </lineage>
</organism>
<feature type="domain" description="F-box" evidence="1">
    <location>
        <begin position="5"/>
        <end position="37"/>
    </location>
</feature>
<dbReference type="CDD" id="cd09917">
    <property type="entry name" value="F-box_SF"/>
    <property type="match status" value="1"/>
</dbReference>